<feature type="transmembrane region" description="Helical" evidence="6">
    <location>
        <begin position="134"/>
        <end position="157"/>
    </location>
</feature>
<proteinExistence type="inferred from homology"/>
<dbReference type="PANTHER" id="PTHR33802:SF1">
    <property type="entry name" value="XK-RELATED PROTEIN"/>
    <property type="match status" value="1"/>
</dbReference>
<keyword evidence="8" id="KW-1185">Reference proteome</keyword>
<comment type="similarity">
    <text evidence="2">Belongs to the TspO/BZRP family.</text>
</comment>
<evidence type="ECO:0000256" key="4">
    <source>
        <dbReference type="ARBA" id="ARBA00022989"/>
    </source>
</evidence>
<dbReference type="PANTHER" id="PTHR33802">
    <property type="entry name" value="SI:CH211-161H7.5-RELATED"/>
    <property type="match status" value="1"/>
</dbReference>
<feature type="transmembrane region" description="Helical" evidence="6">
    <location>
        <begin position="216"/>
        <end position="241"/>
    </location>
</feature>
<dbReference type="GO" id="GO:0016020">
    <property type="term" value="C:membrane"/>
    <property type="evidence" value="ECO:0007669"/>
    <property type="project" value="UniProtKB-SubCell"/>
</dbReference>
<keyword evidence="5 6" id="KW-0472">Membrane</keyword>
<accession>A0A7C8GUC5</accession>
<dbReference type="InterPro" id="IPR004307">
    <property type="entry name" value="TspO_MBR"/>
</dbReference>
<dbReference type="EMBL" id="WEID01000042">
    <property type="protein sequence ID" value="KAB8137533.1"/>
    <property type="molecule type" value="Genomic_DNA"/>
</dbReference>
<sequence>MRIFWTNLIALALVVTVNALANILPINGMTTGEISNQLNVPFIPAGYVFSIWGFIYFLLAIWVLAQLPKSRREAPVYKACSGFFWLSCILNIAWILTWHYQLFFISNLVMIGLLLTLITLYVNGKKANAIWLEILPFSVYLGWISVATIANISYYLVYVELIAEESVSIIWTIVMILIGSLIALLFLFREKDTFYVLVFVWAYIGIYVKNSGEYQSIALTALICAILLFIIAAFFLGARIFKNKT</sequence>
<evidence type="ECO:0000313" key="7">
    <source>
        <dbReference type="EMBL" id="KAB8137533.1"/>
    </source>
</evidence>
<dbReference type="AlphaFoldDB" id="A0A7C8GUC5"/>
<evidence type="ECO:0000256" key="3">
    <source>
        <dbReference type="ARBA" id="ARBA00022692"/>
    </source>
</evidence>
<dbReference type="RefSeq" id="WP_153402673.1">
    <property type="nucleotide sequence ID" value="NZ_ML762428.1"/>
</dbReference>
<evidence type="ECO:0000313" key="8">
    <source>
        <dbReference type="Proteomes" id="UP000480246"/>
    </source>
</evidence>
<comment type="caution">
    <text evidence="7">The sequence shown here is derived from an EMBL/GenBank/DDBJ whole genome shotgun (WGS) entry which is preliminary data.</text>
</comment>
<dbReference type="Pfam" id="PF03073">
    <property type="entry name" value="TspO_MBR"/>
    <property type="match status" value="1"/>
</dbReference>
<dbReference type="Gene3D" id="1.20.1260.100">
    <property type="entry name" value="TspO/MBR protein"/>
    <property type="match status" value="1"/>
</dbReference>
<feature type="transmembrane region" description="Helical" evidence="6">
    <location>
        <begin position="169"/>
        <end position="187"/>
    </location>
</feature>
<keyword evidence="3 6" id="KW-0812">Transmembrane</keyword>
<protein>
    <submittedName>
        <fullName evidence="7">Tryptophan-rich sensory protein</fullName>
    </submittedName>
</protein>
<name>A0A7C8GUC5_9BACI</name>
<evidence type="ECO:0000256" key="2">
    <source>
        <dbReference type="ARBA" id="ARBA00007524"/>
    </source>
</evidence>
<feature type="transmembrane region" description="Helical" evidence="6">
    <location>
        <begin position="194"/>
        <end position="210"/>
    </location>
</feature>
<evidence type="ECO:0000256" key="1">
    <source>
        <dbReference type="ARBA" id="ARBA00004141"/>
    </source>
</evidence>
<dbReference type="Proteomes" id="UP000480246">
    <property type="component" value="Unassembled WGS sequence"/>
</dbReference>
<evidence type="ECO:0000256" key="6">
    <source>
        <dbReference type="SAM" id="Phobius"/>
    </source>
</evidence>
<reference evidence="7 8" key="1">
    <citation type="submission" date="2019-10" db="EMBL/GenBank/DDBJ databases">
        <title>Gracilibacillus sp. nov. isolated from rice seeds.</title>
        <authorList>
            <person name="He S."/>
        </authorList>
    </citation>
    <scope>NUCLEOTIDE SEQUENCE [LARGE SCALE GENOMIC DNA]</scope>
    <source>
        <strain evidence="7 8">TD8</strain>
    </source>
</reference>
<organism evidence="7 8">
    <name type="scientific">Gracilibacillus oryzae</name>
    <dbReference type="NCBI Taxonomy" id="1672701"/>
    <lineage>
        <taxon>Bacteria</taxon>
        <taxon>Bacillati</taxon>
        <taxon>Bacillota</taxon>
        <taxon>Bacilli</taxon>
        <taxon>Bacillales</taxon>
        <taxon>Bacillaceae</taxon>
        <taxon>Gracilibacillus</taxon>
    </lineage>
</organism>
<feature type="transmembrane region" description="Helical" evidence="6">
    <location>
        <begin position="76"/>
        <end position="96"/>
    </location>
</feature>
<evidence type="ECO:0000256" key="5">
    <source>
        <dbReference type="ARBA" id="ARBA00023136"/>
    </source>
</evidence>
<feature type="transmembrane region" description="Helical" evidence="6">
    <location>
        <begin position="102"/>
        <end position="122"/>
    </location>
</feature>
<gene>
    <name evidence="7" type="ORF">F9U64_09045</name>
</gene>
<feature type="transmembrane region" description="Helical" evidence="6">
    <location>
        <begin position="45"/>
        <end position="64"/>
    </location>
</feature>
<dbReference type="OrthoDB" id="5189031at2"/>
<dbReference type="InterPro" id="IPR038330">
    <property type="entry name" value="TspO/MBR-related_sf"/>
</dbReference>
<keyword evidence="4 6" id="KW-1133">Transmembrane helix</keyword>
<comment type="subcellular location">
    <subcellularLocation>
        <location evidence="1">Membrane</location>
        <topology evidence="1">Multi-pass membrane protein</topology>
    </subcellularLocation>
</comment>